<comment type="similarity">
    <text evidence="1">Belongs to the prefoldin subunit alpha family.</text>
</comment>
<dbReference type="Gene3D" id="1.10.287.370">
    <property type="match status" value="1"/>
</dbReference>
<keyword evidence="4" id="KW-1185">Reference proteome</keyword>
<dbReference type="PANTHER" id="PTHR12674:SF2">
    <property type="entry name" value="PREFOLDIN SUBUNIT 5"/>
    <property type="match status" value="1"/>
</dbReference>
<accession>A0ABR2X3H0</accession>
<keyword evidence="2" id="KW-0175">Coiled coil</keyword>
<dbReference type="Proteomes" id="UP001479436">
    <property type="component" value="Unassembled WGS sequence"/>
</dbReference>
<gene>
    <name evidence="3" type="primary">GIM5</name>
    <name evidence="3" type="ORF">K7432_001386</name>
</gene>
<dbReference type="Pfam" id="PF02996">
    <property type="entry name" value="Prefoldin"/>
    <property type="match status" value="1"/>
</dbReference>
<evidence type="ECO:0000256" key="1">
    <source>
        <dbReference type="ARBA" id="ARBA00010048"/>
    </source>
</evidence>
<reference evidence="3 4" key="1">
    <citation type="submission" date="2023-04" db="EMBL/GenBank/DDBJ databases">
        <title>Genome of Basidiobolus ranarum AG-B5.</title>
        <authorList>
            <person name="Stajich J.E."/>
            <person name="Carter-House D."/>
            <person name="Gryganskyi A."/>
        </authorList>
    </citation>
    <scope>NUCLEOTIDE SEQUENCE [LARGE SCALE GENOMIC DNA]</scope>
    <source>
        <strain evidence="3 4">AG-B5</strain>
    </source>
</reference>
<organism evidence="3 4">
    <name type="scientific">Basidiobolus ranarum</name>
    <dbReference type="NCBI Taxonomy" id="34480"/>
    <lineage>
        <taxon>Eukaryota</taxon>
        <taxon>Fungi</taxon>
        <taxon>Fungi incertae sedis</taxon>
        <taxon>Zoopagomycota</taxon>
        <taxon>Entomophthoromycotina</taxon>
        <taxon>Basidiobolomycetes</taxon>
        <taxon>Basidiobolales</taxon>
        <taxon>Basidiobolaceae</taxon>
        <taxon>Basidiobolus</taxon>
    </lineage>
</organism>
<dbReference type="SUPFAM" id="SSF46579">
    <property type="entry name" value="Prefoldin"/>
    <property type="match status" value="1"/>
</dbReference>
<protein>
    <submittedName>
        <fullName evidence="3">Subunit of tubulin prefoldin</fullName>
    </submittedName>
</protein>
<dbReference type="EMBL" id="JASJQH010000030">
    <property type="protein sequence ID" value="KAK9768191.1"/>
    <property type="molecule type" value="Genomic_DNA"/>
</dbReference>
<dbReference type="InterPro" id="IPR004127">
    <property type="entry name" value="Prefoldin_subunit_alpha"/>
</dbReference>
<name>A0ABR2X3H0_9FUNG</name>
<comment type="caution">
    <text evidence="3">The sequence shown here is derived from an EMBL/GenBank/DDBJ whole genome shotgun (WGS) entry which is preliminary data.</text>
</comment>
<evidence type="ECO:0000313" key="4">
    <source>
        <dbReference type="Proteomes" id="UP001479436"/>
    </source>
</evidence>
<evidence type="ECO:0000313" key="3">
    <source>
        <dbReference type="EMBL" id="KAK9768191.1"/>
    </source>
</evidence>
<sequence length="156" mass="17148">MSGANTQTVDLEDLPLQSLQQVKGQLEEELSQLTSSYSQLKQAQSTFRDCKECVETLKPENSGKTILIPLTNSLYVPGTLGNVSNVIIDVGTGYYVEKSTQDAHGFYQGKVDYLQGNLDKLQETVTSKQNNLRVLVDVMNSKIAKLQAEKDASKSS</sequence>
<dbReference type="InterPro" id="IPR011599">
    <property type="entry name" value="PFD_alpha_archaea"/>
</dbReference>
<proteinExistence type="inferred from homology"/>
<dbReference type="PANTHER" id="PTHR12674">
    <property type="entry name" value="PREFOLDIN SUBUNIT 5"/>
    <property type="match status" value="1"/>
</dbReference>
<dbReference type="NCBIfam" id="TIGR00293">
    <property type="entry name" value="prefoldin subunit alpha"/>
    <property type="match status" value="1"/>
</dbReference>
<dbReference type="CDD" id="cd23157">
    <property type="entry name" value="Prefoldin_5"/>
    <property type="match status" value="1"/>
</dbReference>
<evidence type="ECO:0000256" key="2">
    <source>
        <dbReference type="SAM" id="Coils"/>
    </source>
</evidence>
<feature type="coiled-coil region" evidence="2">
    <location>
        <begin position="16"/>
        <end position="43"/>
    </location>
</feature>
<dbReference type="InterPro" id="IPR009053">
    <property type="entry name" value="Prefoldin"/>
</dbReference>